<feature type="transmembrane region" description="Helical" evidence="6">
    <location>
        <begin position="226"/>
        <end position="253"/>
    </location>
</feature>
<keyword evidence="8" id="KW-1185">Reference proteome</keyword>
<evidence type="ECO:0000256" key="6">
    <source>
        <dbReference type="SAM" id="Phobius"/>
    </source>
</evidence>
<evidence type="ECO:0000256" key="3">
    <source>
        <dbReference type="ARBA" id="ARBA00022692"/>
    </source>
</evidence>
<sequence length="499" mass="55605">MSKNCKNTSHKTILKATGVFGIMQLMKMLISIVGSKFVAIFLGPIGIGIVGLLNNTLLVIASITSFGFNTTSVREIAIADESDDGSELNKTIFIIQKVAFGVGVFGVIVAVVFCTLLSQWTFGTTNYYHWFVFLSLHFLMTSCTASRVAILQGKRMLKQIAISNIVSSIGITIATVCIYYVYKFDGIIPVILSASAINLGVNLYYTRSFRAVDVSFTLSQIIQRSIPVLKLGLLLSINVVFGHLCTFLIKLYLNNNGATSEILGFYEVSTVILISYVGMVFSAMSIDFYPRLTAIHQQNTSVKELVNNQIEVALLLITPAIALFYLAAPIVIQLLYTKEFLPVILILKAALFSIVIKAIIWPLGFVILANGNKRQYFKQELVGDFLNVSLTILFYNFFGLVGIGFASVLNFSLYGFYVYYIVRKKYQFGFRKDTLNIVISSIFVGLMCCSTVCFVDKCYSESILLLVLVFSVVYSYWQLDKRIGVIESIKKVCDKFLNR</sequence>
<feature type="transmembrane region" description="Helical" evidence="6">
    <location>
        <begin position="98"/>
        <end position="122"/>
    </location>
</feature>
<evidence type="ECO:0000256" key="4">
    <source>
        <dbReference type="ARBA" id="ARBA00022989"/>
    </source>
</evidence>
<keyword evidence="2" id="KW-1003">Cell membrane</keyword>
<evidence type="ECO:0000313" key="8">
    <source>
        <dbReference type="Proteomes" id="UP000245618"/>
    </source>
</evidence>
<accession>A0A2U1JTB0</accession>
<dbReference type="InterPro" id="IPR050833">
    <property type="entry name" value="Poly_Biosynth_Transport"/>
</dbReference>
<feature type="transmembrane region" description="Helical" evidence="6">
    <location>
        <begin position="128"/>
        <end position="150"/>
    </location>
</feature>
<dbReference type="OrthoDB" id="9769862at2"/>
<gene>
    <name evidence="7" type="ORF">DB891_11495</name>
</gene>
<feature type="transmembrane region" description="Helical" evidence="6">
    <location>
        <begin position="187"/>
        <end position="205"/>
    </location>
</feature>
<feature type="transmembrane region" description="Helical" evidence="6">
    <location>
        <begin position="162"/>
        <end position="181"/>
    </location>
</feature>
<dbReference type="RefSeq" id="WP_124019515.1">
    <property type="nucleotide sequence ID" value="NZ_QCZH01000013.1"/>
</dbReference>
<dbReference type="Pfam" id="PF01943">
    <property type="entry name" value="Polysacc_synt"/>
    <property type="match status" value="1"/>
</dbReference>
<name>A0A2U1JTB0_9FLAO</name>
<comment type="subcellular location">
    <subcellularLocation>
        <location evidence="1">Cell membrane</location>
        <topology evidence="1">Multi-pass membrane protein</topology>
    </subcellularLocation>
</comment>
<dbReference type="Proteomes" id="UP000245618">
    <property type="component" value="Unassembled WGS sequence"/>
</dbReference>
<keyword evidence="3 6" id="KW-0812">Transmembrane</keyword>
<feature type="transmembrane region" description="Helical" evidence="6">
    <location>
        <begin position="459"/>
        <end position="477"/>
    </location>
</feature>
<feature type="transmembrane region" description="Helical" evidence="6">
    <location>
        <begin position="39"/>
        <end position="64"/>
    </location>
</feature>
<evidence type="ECO:0000256" key="5">
    <source>
        <dbReference type="ARBA" id="ARBA00023136"/>
    </source>
</evidence>
<feature type="transmembrane region" description="Helical" evidence="6">
    <location>
        <begin position="12"/>
        <end position="33"/>
    </location>
</feature>
<protein>
    <submittedName>
        <fullName evidence="7">Uncharacterized protein</fullName>
    </submittedName>
</protein>
<dbReference type="AlphaFoldDB" id="A0A2U1JTB0"/>
<dbReference type="EMBL" id="QCZH01000013">
    <property type="protein sequence ID" value="PWA08447.1"/>
    <property type="molecule type" value="Genomic_DNA"/>
</dbReference>
<proteinExistence type="predicted"/>
<feature type="transmembrane region" description="Helical" evidence="6">
    <location>
        <begin position="344"/>
        <end position="369"/>
    </location>
</feature>
<evidence type="ECO:0000313" key="7">
    <source>
        <dbReference type="EMBL" id="PWA08447.1"/>
    </source>
</evidence>
<comment type="caution">
    <text evidence="7">The sequence shown here is derived from an EMBL/GenBank/DDBJ whole genome shotgun (WGS) entry which is preliminary data.</text>
</comment>
<dbReference type="PANTHER" id="PTHR30250">
    <property type="entry name" value="PST FAMILY PREDICTED COLANIC ACID TRANSPORTER"/>
    <property type="match status" value="1"/>
</dbReference>
<evidence type="ECO:0000256" key="2">
    <source>
        <dbReference type="ARBA" id="ARBA00022475"/>
    </source>
</evidence>
<dbReference type="GO" id="GO:0005886">
    <property type="term" value="C:plasma membrane"/>
    <property type="evidence" value="ECO:0007669"/>
    <property type="project" value="UniProtKB-SubCell"/>
</dbReference>
<feature type="transmembrane region" description="Helical" evidence="6">
    <location>
        <begin position="434"/>
        <end position="453"/>
    </location>
</feature>
<feature type="transmembrane region" description="Helical" evidence="6">
    <location>
        <begin position="310"/>
        <end position="332"/>
    </location>
</feature>
<keyword evidence="5 6" id="KW-0472">Membrane</keyword>
<reference evidence="7 8" key="1">
    <citation type="submission" date="2018-04" db="EMBL/GenBank/DDBJ databases">
        <title>Flavobacterium sp. nov., isolated from glacier ice.</title>
        <authorList>
            <person name="Liu Q."/>
            <person name="Xin Y.-H."/>
        </authorList>
    </citation>
    <scope>NUCLEOTIDE SEQUENCE [LARGE SCALE GENOMIC DNA]</scope>
    <source>
        <strain evidence="7 8">LB2P30</strain>
    </source>
</reference>
<dbReference type="PANTHER" id="PTHR30250:SF11">
    <property type="entry name" value="O-ANTIGEN TRANSPORTER-RELATED"/>
    <property type="match status" value="1"/>
</dbReference>
<evidence type="ECO:0000256" key="1">
    <source>
        <dbReference type="ARBA" id="ARBA00004651"/>
    </source>
</evidence>
<organism evidence="7 8">
    <name type="scientific">Flavobacterium laiguense</name>
    <dbReference type="NCBI Taxonomy" id="2169409"/>
    <lineage>
        <taxon>Bacteria</taxon>
        <taxon>Pseudomonadati</taxon>
        <taxon>Bacteroidota</taxon>
        <taxon>Flavobacteriia</taxon>
        <taxon>Flavobacteriales</taxon>
        <taxon>Flavobacteriaceae</taxon>
        <taxon>Flavobacterium</taxon>
    </lineage>
</organism>
<keyword evidence="4 6" id="KW-1133">Transmembrane helix</keyword>
<dbReference type="InterPro" id="IPR002797">
    <property type="entry name" value="Polysacc_synth"/>
</dbReference>
<feature type="transmembrane region" description="Helical" evidence="6">
    <location>
        <begin position="265"/>
        <end position="289"/>
    </location>
</feature>